<gene>
    <name evidence="6" type="ORF">G7Y82_05000</name>
</gene>
<dbReference type="GO" id="GO:0016301">
    <property type="term" value="F:kinase activity"/>
    <property type="evidence" value="ECO:0007669"/>
    <property type="project" value="UniProtKB-KW"/>
</dbReference>
<dbReference type="CDD" id="cd13970">
    <property type="entry name" value="ABC1_ADCK3"/>
    <property type="match status" value="1"/>
</dbReference>
<keyword evidence="4" id="KW-0067">ATP-binding</keyword>
<dbReference type="InterPro" id="IPR011009">
    <property type="entry name" value="Kinase-like_dom_sf"/>
</dbReference>
<dbReference type="AlphaFoldDB" id="A0A970B5K2"/>
<evidence type="ECO:0000259" key="5">
    <source>
        <dbReference type="Pfam" id="PF03109"/>
    </source>
</evidence>
<dbReference type="GO" id="GO:0006744">
    <property type="term" value="P:ubiquinone biosynthetic process"/>
    <property type="evidence" value="ECO:0007669"/>
    <property type="project" value="TreeGrafter"/>
</dbReference>
<evidence type="ECO:0000256" key="2">
    <source>
        <dbReference type="ARBA" id="ARBA00022679"/>
    </source>
</evidence>
<evidence type="ECO:0000313" key="7">
    <source>
        <dbReference type="Proteomes" id="UP000653472"/>
    </source>
</evidence>
<dbReference type="Proteomes" id="UP000653472">
    <property type="component" value="Unassembled WGS sequence"/>
</dbReference>
<evidence type="ECO:0000256" key="1">
    <source>
        <dbReference type="ARBA" id="ARBA00009670"/>
    </source>
</evidence>
<dbReference type="InterPro" id="IPR051409">
    <property type="entry name" value="Atypical_kinase_ADCK"/>
</dbReference>
<keyword evidence="7" id="KW-1185">Reference proteome</keyword>
<keyword evidence="2" id="KW-0808">Transferase</keyword>
<evidence type="ECO:0000313" key="6">
    <source>
        <dbReference type="EMBL" id="NKF21665.1"/>
    </source>
</evidence>
<protein>
    <submittedName>
        <fullName evidence="6">AarF/ABC1/UbiB kinase family protein</fullName>
    </submittedName>
</protein>
<dbReference type="InterPro" id="IPR004147">
    <property type="entry name" value="ABC1_dom"/>
</dbReference>
<sequence>MPTPPRDAPLESLKTQPFARDLAMTRIGMQVGARLALHSVRNLTRDTASRQRANQAFYREQGMALAHQLGQLKGGLMKAGQLLALYGEYFLPAEAVEALQTLQDNSQPVAWAIIERQLTRQLGKARMATLDIDPQPIGAASLGQVHRARRRGDANELCLKVLYPGVAESVDSDMRTLERLLATSRLLPRSVDPKPMFGEVRQMLHQEIDYRRERHFTEIYGRRLAGDTRFVVPAVIPDYCTRAVLAVRYEAGDDIHAASVQSLPQDTRDALATAMLELFVHEFFEWGTVQTDPNFGNYRFRRNGDGRVRIVLLDFGATRSFSKSFVDHYTAIIRAALLQDRDQVIASALSLQYAF</sequence>
<dbReference type="GO" id="GO:0005524">
    <property type="term" value="F:ATP binding"/>
    <property type="evidence" value="ECO:0007669"/>
    <property type="project" value="UniProtKB-KW"/>
</dbReference>
<comment type="similarity">
    <text evidence="1">Belongs to the protein kinase superfamily. ADCK protein kinase family.</text>
</comment>
<evidence type="ECO:0000256" key="4">
    <source>
        <dbReference type="ARBA" id="ARBA00022840"/>
    </source>
</evidence>
<comment type="caution">
    <text evidence="6">The sequence shown here is derived from an EMBL/GenBank/DDBJ whole genome shotgun (WGS) entry which is preliminary data.</text>
</comment>
<proteinExistence type="inferred from homology"/>
<accession>A0A970B5K2</accession>
<dbReference type="PANTHER" id="PTHR43851:SF3">
    <property type="entry name" value="COENZYME Q8"/>
    <property type="match status" value="1"/>
</dbReference>
<feature type="domain" description="ABC1 atypical kinase-like" evidence="5">
    <location>
        <begin position="102"/>
        <end position="346"/>
    </location>
</feature>
<reference evidence="6" key="1">
    <citation type="submission" date="2020-03" db="EMBL/GenBank/DDBJ databases">
        <title>Solimonas marina sp. nov., isolated from deep seawater of the Pacific Ocean.</title>
        <authorList>
            <person name="Liu X."/>
            <person name="Lai Q."/>
            <person name="Sun F."/>
            <person name="Gai Y."/>
            <person name="Li G."/>
            <person name="Shao Z."/>
        </authorList>
    </citation>
    <scope>NUCLEOTIDE SEQUENCE</scope>
    <source>
        <strain evidence="6">C16B3</strain>
    </source>
</reference>
<organism evidence="6 7">
    <name type="scientific">Solimonas marina</name>
    <dbReference type="NCBI Taxonomy" id="2714601"/>
    <lineage>
        <taxon>Bacteria</taxon>
        <taxon>Pseudomonadati</taxon>
        <taxon>Pseudomonadota</taxon>
        <taxon>Gammaproteobacteria</taxon>
        <taxon>Nevskiales</taxon>
        <taxon>Nevskiaceae</taxon>
        <taxon>Solimonas</taxon>
    </lineage>
</organism>
<dbReference type="SUPFAM" id="SSF56112">
    <property type="entry name" value="Protein kinase-like (PK-like)"/>
    <property type="match status" value="1"/>
</dbReference>
<evidence type="ECO:0000256" key="3">
    <source>
        <dbReference type="ARBA" id="ARBA00022741"/>
    </source>
</evidence>
<dbReference type="EMBL" id="JAAVXB010000002">
    <property type="protein sequence ID" value="NKF21665.1"/>
    <property type="molecule type" value="Genomic_DNA"/>
</dbReference>
<dbReference type="RefSeq" id="WP_168146909.1">
    <property type="nucleotide sequence ID" value="NZ_JAAVXB010000002.1"/>
</dbReference>
<dbReference type="InterPro" id="IPR034646">
    <property type="entry name" value="ADCK3_dom"/>
</dbReference>
<keyword evidence="6" id="KW-0418">Kinase</keyword>
<name>A0A970B5K2_9GAMM</name>
<keyword evidence="3" id="KW-0547">Nucleotide-binding</keyword>
<dbReference type="PANTHER" id="PTHR43851">
    <property type="match status" value="1"/>
</dbReference>
<dbReference type="Pfam" id="PF03109">
    <property type="entry name" value="ABC1"/>
    <property type="match status" value="1"/>
</dbReference>